<dbReference type="Proteomes" id="UP000256328">
    <property type="component" value="Unassembled WGS sequence"/>
</dbReference>
<dbReference type="PRINTS" id="PR00081">
    <property type="entry name" value="GDHRDH"/>
</dbReference>
<reference evidence="4 5" key="1">
    <citation type="journal article" date="2018" name="IMA Fungus">
        <title>IMA Genome-F 9: Draft genome sequence of Annulohypoxylon stygium, Aspergillus mulundensis, Berkeleyomyces basicola (syn. Thielaviopsis basicola), Ceratocystis smalleyi, two Cercospora beticola strains, Coleophoma cylindrospora, Fusarium fracticaudum, Phialophora cf. hyalina, and Morchella septimelata.</title>
        <authorList>
            <person name="Wingfield B.D."/>
            <person name="Bills G.F."/>
            <person name="Dong Y."/>
            <person name="Huang W."/>
            <person name="Nel W.J."/>
            <person name="Swalarsk-Parry B.S."/>
            <person name="Vaghefi N."/>
            <person name="Wilken P.M."/>
            <person name="An Z."/>
            <person name="de Beer Z.W."/>
            <person name="De Vos L."/>
            <person name="Chen L."/>
            <person name="Duong T.A."/>
            <person name="Gao Y."/>
            <person name="Hammerbacher A."/>
            <person name="Kikkert J.R."/>
            <person name="Li Y."/>
            <person name="Li H."/>
            <person name="Li K."/>
            <person name="Li Q."/>
            <person name="Liu X."/>
            <person name="Ma X."/>
            <person name="Naidoo K."/>
            <person name="Pethybridge S.J."/>
            <person name="Sun J."/>
            <person name="Steenkamp E.T."/>
            <person name="van der Nest M.A."/>
            <person name="van Wyk S."/>
            <person name="Wingfield M.J."/>
            <person name="Xiong C."/>
            <person name="Yue Q."/>
            <person name="Zhang X."/>
        </authorList>
    </citation>
    <scope>NUCLEOTIDE SEQUENCE [LARGE SCALE GENOMIC DNA]</scope>
    <source>
        <strain evidence="4 5">BP5796</strain>
    </source>
</reference>
<evidence type="ECO:0000256" key="3">
    <source>
        <dbReference type="ARBA" id="ARBA00023002"/>
    </source>
</evidence>
<comment type="caution">
    <text evidence="4">The sequence shown here is derived from an EMBL/GenBank/DDBJ whole genome shotgun (WGS) entry which is preliminary data.</text>
</comment>
<dbReference type="Gene3D" id="3.40.50.720">
    <property type="entry name" value="NAD(P)-binding Rossmann-like Domain"/>
    <property type="match status" value="1"/>
</dbReference>
<dbReference type="Pfam" id="PF00106">
    <property type="entry name" value="adh_short"/>
    <property type="match status" value="1"/>
</dbReference>
<name>A0A3D8S967_9HELO</name>
<dbReference type="PANTHER" id="PTHR43669:SF11">
    <property type="entry name" value="SHORT-CHAIN DEHYDROGENASE_OXIDOREDUCTASE"/>
    <property type="match status" value="1"/>
</dbReference>
<dbReference type="PANTHER" id="PTHR43669">
    <property type="entry name" value="5-KETO-D-GLUCONATE 5-REDUCTASE"/>
    <property type="match status" value="1"/>
</dbReference>
<evidence type="ECO:0000256" key="2">
    <source>
        <dbReference type="ARBA" id="ARBA00022857"/>
    </source>
</evidence>
<keyword evidence="5" id="KW-1185">Reference proteome</keyword>
<dbReference type="OrthoDB" id="37659at2759"/>
<dbReference type="InterPro" id="IPR002347">
    <property type="entry name" value="SDR_fam"/>
</dbReference>
<evidence type="ECO:0000313" key="4">
    <source>
        <dbReference type="EMBL" id="RDW82916.1"/>
    </source>
</evidence>
<sequence length="262" mass="28759">MASFPYKTVLVIGATSGIGLALAEKMLENGCYVIASGRRQENLDALVTKYGAEKVAGVKFDITDLNGIPGFAESVTKAHPTLDCVILNSGIQRPLDFTQPASIDLPMISEEFNTNYLAHVHLTTAFLPFLREASRPVSLIYTTSGLALVPILRCGNYCASKAAMHHLILVLREQLRGSNVKVIEIMPPAVQTELHDEDKQPDIKNGRTMGMPLNEFTKETWEGLCAGKDDIPVGTTKRSYDAFETKRQEIMGSVVKMMQEAK</sequence>
<accession>A0A3D8S967</accession>
<protein>
    <submittedName>
        <fullName evidence="4">Putative short-chain dehydrogenase</fullName>
    </submittedName>
</protein>
<dbReference type="InterPro" id="IPR036291">
    <property type="entry name" value="NAD(P)-bd_dom_sf"/>
</dbReference>
<organism evidence="4 5">
    <name type="scientific">Coleophoma crateriformis</name>
    <dbReference type="NCBI Taxonomy" id="565419"/>
    <lineage>
        <taxon>Eukaryota</taxon>
        <taxon>Fungi</taxon>
        <taxon>Dikarya</taxon>
        <taxon>Ascomycota</taxon>
        <taxon>Pezizomycotina</taxon>
        <taxon>Leotiomycetes</taxon>
        <taxon>Helotiales</taxon>
        <taxon>Dermateaceae</taxon>
        <taxon>Coleophoma</taxon>
    </lineage>
</organism>
<dbReference type="GO" id="GO:0016491">
    <property type="term" value="F:oxidoreductase activity"/>
    <property type="evidence" value="ECO:0007669"/>
    <property type="project" value="UniProtKB-KW"/>
</dbReference>
<dbReference type="PROSITE" id="PS00061">
    <property type="entry name" value="ADH_SHORT"/>
    <property type="match status" value="1"/>
</dbReference>
<dbReference type="InterPro" id="IPR020904">
    <property type="entry name" value="Sc_DH/Rdtase_CS"/>
</dbReference>
<evidence type="ECO:0000313" key="5">
    <source>
        <dbReference type="Proteomes" id="UP000256328"/>
    </source>
</evidence>
<keyword evidence="3" id="KW-0560">Oxidoreductase</keyword>
<proteinExistence type="inferred from homology"/>
<keyword evidence="2" id="KW-0521">NADP</keyword>
<evidence type="ECO:0000256" key="1">
    <source>
        <dbReference type="ARBA" id="ARBA00006484"/>
    </source>
</evidence>
<dbReference type="EMBL" id="PDLN01000006">
    <property type="protein sequence ID" value="RDW82916.1"/>
    <property type="molecule type" value="Genomic_DNA"/>
</dbReference>
<gene>
    <name evidence="4" type="ORF">BP5796_04407</name>
</gene>
<dbReference type="SUPFAM" id="SSF51735">
    <property type="entry name" value="NAD(P)-binding Rossmann-fold domains"/>
    <property type="match status" value="1"/>
</dbReference>
<comment type="similarity">
    <text evidence="1">Belongs to the short-chain dehydrogenases/reductases (SDR) family.</text>
</comment>
<dbReference type="AlphaFoldDB" id="A0A3D8S967"/>